<keyword evidence="3" id="KW-1185">Reference proteome</keyword>
<proteinExistence type="predicted"/>
<gene>
    <name evidence="2" type="ORF">WJX73_007829</name>
</gene>
<comment type="caution">
    <text evidence="2">The sequence shown here is derived from an EMBL/GenBank/DDBJ whole genome shotgun (WGS) entry which is preliminary data.</text>
</comment>
<organism evidence="2 3">
    <name type="scientific">Symbiochloris irregularis</name>
    <dbReference type="NCBI Taxonomy" id="706552"/>
    <lineage>
        <taxon>Eukaryota</taxon>
        <taxon>Viridiplantae</taxon>
        <taxon>Chlorophyta</taxon>
        <taxon>core chlorophytes</taxon>
        <taxon>Trebouxiophyceae</taxon>
        <taxon>Trebouxiales</taxon>
        <taxon>Trebouxiaceae</taxon>
        <taxon>Symbiochloris</taxon>
    </lineage>
</organism>
<evidence type="ECO:0000256" key="1">
    <source>
        <dbReference type="SAM" id="MobiDB-lite"/>
    </source>
</evidence>
<feature type="region of interest" description="Disordered" evidence="1">
    <location>
        <begin position="1"/>
        <end position="20"/>
    </location>
</feature>
<dbReference type="EMBL" id="JALJOQ010000009">
    <property type="protein sequence ID" value="KAK9812113.1"/>
    <property type="molecule type" value="Genomic_DNA"/>
</dbReference>
<evidence type="ECO:0000313" key="3">
    <source>
        <dbReference type="Proteomes" id="UP001465755"/>
    </source>
</evidence>
<dbReference type="Proteomes" id="UP001465755">
    <property type="component" value="Unassembled WGS sequence"/>
</dbReference>
<protein>
    <submittedName>
        <fullName evidence="2">Uncharacterized protein</fullName>
    </submittedName>
</protein>
<name>A0AAW1PU77_9CHLO</name>
<accession>A0AAW1PU77</accession>
<dbReference type="AlphaFoldDB" id="A0AAW1PU77"/>
<evidence type="ECO:0000313" key="2">
    <source>
        <dbReference type="EMBL" id="KAK9812113.1"/>
    </source>
</evidence>
<sequence length="166" mass="17818">MEPSVLSDASGAQGLQPRRSVRHQARALTWKFYGITHENGSCKMNFQYKGQMTLSTTILEDIGSDLEAATELESSFDCESIQIQSAGENGVVDIKVPLRWAASEADHARVSVKPPGQKAIQLGFKCKADIATWLGSSSQALREKGWHAGMKALASLPGGFEPAAGI</sequence>
<reference evidence="2 3" key="1">
    <citation type="journal article" date="2024" name="Nat. Commun.">
        <title>Phylogenomics reveals the evolutionary origins of lichenization in chlorophyte algae.</title>
        <authorList>
            <person name="Puginier C."/>
            <person name="Libourel C."/>
            <person name="Otte J."/>
            <person name="Skaloud P."/>
            <person name="Haon M."/>
            <person name="Grisel S."/>
            <person name="Petersen M."/>
            <person name="Berrin J.G."/>
            <person name="Delaux P.M."/>
            <person name="Dal Grande F."/>
            <person name="Keller J."/>
        </authorList>
    </citation>
    <scope>NUCLEOTIDE SEQUENCE [LARGE SCALE GENOMIC DNA]</scope>
    <source>
        <strain evidence="2 3">SAG 2036</strain>
    </source>
</reference>